<dbReference type="EMBL" id="JAHRIQ010000037">
    <property type="protein sequence ID" value="MEQ2220003.1"/>
    <property type="molecule type" value="Genomic_DNA"/>
</dbReference>
<feature type="non-terminal residue" evidence="1">
    <location>
        <position position="1"/>
    </location>
</feature>
<organism evidence="1 2">
    <name type="scientific">Ilyodon furcidens</name>
    <name type="common">goldbreast splitfin</name>
    <dbReference type="NCBI Taxonomy" id="33524"/>
    <lineage>
        <taxon>Eukaryota</taxon>
        <taxon>Metazoa</taxon>
        <taxon>Chordata</taxon>
        <taxon>Craniata</taxon>
        <taxon>Vertebrata</taxon>
        <taxon>Euteleostomi</taxon>
        <taxon>Actinopterygii</taxon>
        <taxon>Neopterygii</taxon>
        <taxon>Teleostei</taxon>
        <taxon>Neoteleostei</taxon>
        <taxon>Acanthomorphata</taxon>
        <taxon>Ovalentaria</taxon>
        <taxon>Atherinomorphae</taxon>
        <taxon>Cyprinodontiformes</taxon>
        <taxon>Goodeidae</taxon>
        <taxon>Ilyodon</taxon>
    </lineage>
</organism>
<evidence type="ECO:0000313" key="2">
    <source>
        <dbReference type="Proteomes" id="UP001482620"/>
    </source>
</evidence>
<keyword evidence="2" id="KW-1185">Reference proteome</keyword>
<dbReference type="Proteomes" id="UP001482620">
    <property type="component" value="Unassembled WGS sequence"/>
</dbReference>
<protein>
    <submittedName>
        <fullName evidence="1">Uncharacterized protein</fullName>
    </submittedName>
</protein>
<accession>A0ABV0SJX0</accession>
<proteinExistence type="predicted"/>
<gene>
    <name evidence="1" type="ORF">ILYODFUR_000866</name>
</gene>
<evidence type="ECO:0000313" key="1">
    <source>
        <dbReference type="EMBL" id="MEQ2220003.1"/>
    </source>
</evidence>
<reference evidence="1 2" key="1">
    <citation type="submission" date="2021-06" db="EMBL/GenBank/DDBJ databases">
        <authorList>
            <person name="Palmer J.M."/>
        </authorList>
    </citation>
    <scope>NUCLEOTIDE SEQUENCE [LARGE SCALE GENOMIC DNA]</scope>
    <source>
        <strain evidence="2">if_2019</strain>
        <tissue evidence="1">Muscle</tissue>
    </source>
</reference>
<name>A0ABV0SJX0_9TELE</name>
<sequence length="100" mass="10941">VVSPLDSPYRSSGCSFLVLLPRPTTYQPSLSCLCTFQRSTAISSFPPRARKKTSSVSATHAQLLNLKSCGITTYLLSSVPSWNPLSSLEEIFTFFVTCCL</sequence>
<comment type="caution">
    <text evidence="1">The sequence shown here is derived from an EMBL/GenBank/DDBJ whole genome shotgun (WGS) entry which is preliminary data.</text>
</comment>